<dbReference type="InterPro" id="IPR036960">
    <property type="entry name" value="T-box_sf"/>
</dbReference>
<evidence type="ECO:0000256" key="5">
    <source>
        <dbReference type="ARBA" id="ARBA00023242"/>
    </source>
</evidence>
<dbReference type="GO" id="GO:0000785">
    <property type="term" value="C:chromatin"/>
    <property type="evidence" value="ECO:0000318"/>
    <property type="project" value="GO_Central"/>
</dbReference>
<dbReference type="GO" id="GO:0006357">
    <property type="term" value="P:regulation of transcription by RNA polymerase II"/>
    <property type="evidence" value="ECO:0000318"/>
    <property type="project" value="GO_Central"/>
</dbReference>
<keyword evidence="2" id="KW-0805">Transcription regulation</keyword>
<evidence type="ECO:0000256" key="1">
    <source>
        <dbReference type="ARBA" id="ARBA00004123"/>
    </source>
</evidence>
<dbReference type="PRINTS" id="PR00937">
    <property type="entry name" value="TBOX"/>
</dbReference>
<dbReference type="CDD" id="cd00182">
    <property type="entry name" value="T-box"/>
    <property type="match status" value="2"/>
</dbReference>
<dbReference type="Proteomes" id="UP000005239">
    <property type="component" value="Unassembled WGS sequence"/>
</dbReference>
<keyword evidence="4" id="KW-0804">Transcription</keyword>
<feature type="compositionally biased region" description="Low complexity" evidence="7">
    <location>
        <begin position="601"/>
        <end position="612"/>
    </location>
</feature>
<dbReference type="PANTHER" id="PTHR11267:SF170">
    <property type="entry name" value="T-BOX PROTEIN 33-RELATED"/>
    <property type="match status" value="1"/>
</dbReference>
<accession>A0A2A6BW92</accession>
<dbReference type="InterPro" id="IPR018186">
    <property type="entry name" value="TF_T-box_CS"/>
</dbReference>
<organism evidence="8 9">
    <name type="scientific">Pristionchus pacificus</name>
    <name type="common">Parasitic nematode worm</name>
    <dbReference type="NCBI Taxonomy" id="54126"/>
    <lineage>
        <taxon>Eukaryota</taxon>
        <taxon>Metazoa</taxon>
        <taxon>Ecdysozoa</taxon>
        <taxon>Nematoda</taxon>
        <taxon>Chromadorea</taxon>
        <taxon>Rhabditida</taxon>
        <taxon>Rhabditina</taxon>
        <taxon>Diplogasteromorpha</taxon>
        <taxon>Diplogasteroidea</taxon>
        <taxon>Neodiplogasteridae</taxon>
        <taxon>Pristionchus</taxon>
    </lineage>
</organism>
<evidence type="ECO:0000256" key="2">
    <source>
        <dbReference type="ARBA" id="ARBA00023015"/>
    </source>
</evidence>
<dbReference type="InterPro" id="IPR046360">
    <property type="entry name" value="T-box_DNA-bd"/>
</dbReference>
<dbReference type="GO" id="GO:0045893">
    <property type="term" value="P:positive regulation of DNA-templated transcription"/>
    <property type="evidence" value="ECO:0007669"/>
    <property type="project" value="InterPro"/>
</dbReference>
<reference evidence="8" key="2">
    <citation type="submission" date="2022-06" db="UniProtKB">
        <authorList>
            <consortium name="EnsemblMetazoa"/>
        </authorList>
    </citation>
    <scope>IDENTIFICATION</scope>
    <source>
        <strain evidence="8">PS312</strain>
    </source>
</reference>
<dbReference type="SUPFAM" id="SSF49417">
    <property type="entry name" value="p53-like transcription factors"/>
    <property type="match status" value="2"/>
</dbReference>
<reference evidence="9" key="1">
    <citation type="journal article" date="2008" name="Nat. Genet.">
        <title>The Pristionchus pacificus genome provides a unique perspective on nematode lifestyle and parasitism.</title>
        <authorList>
            <person name="Dieterich C."/>
            <person name="Clifton S.W."/>
            <person name="Schuster L.N."/>
            <person name="Chinwalla A."/>
            <person name="Delehaunty K."/>
            <person name="Dinkelacker I."/>
            <person name="Fulton L."/>
            <person name="Fulton R."/>
            <person name="Godfrey J."/>
            <person name="Minx P."/>
            <person name="Mitreva M."/>
            <person name="Roeseler W."/>
            <person name="Tian H."/>
            <person name="Witte H."/>
            <person name="Yang S.P."/>
            <person name="Wilson R.K."/>
            <person name="Sommer R.J."/>
        </authorList>
    </citation>
    <scope>NUCLEOTIDE SEQUENCE [LARGE SCALE GENOMIC DNA]</scope>
    <source>
        <strain evidence="9">PS312</strain>
    </source>
</reference>
<evidence type="ECO:0000313" key="8">
    <source>
        <dbReference type="EnsemblMetazoa" id="PPA13183.1"/>
    </source>
</evidence>
<evidence type="ECO:0000256" key="4">
    <source>
        <dbReference type="ARBA" id="ARBA00023163"/>
    </source>
</evidence>
<sequence>MSISESERVRLSNETLWKQFNSLTTEMVVTKNGRKMFPKIEYVVEGLDPNQHYALFLHIERIDDNRYKYVSGEWMSCGKADVVDTVKRVGHQDGVLMGSAWMRSPVCFDRVKITNNPSDTSPSNICLTSMCKYRPVLSIFKMDSPIHSSFDKEGKQFILPVTEFVAVTAYQNNSITQLKIANNPFAKGFREGGAVDRKRLSSSPSNEPSPKRSPSSLPSTPSSTSSSIIISPFPLQINTSTTVSNTPITPTGHFPDMKPFNLPSHFNFSLFPFLTPTIHSPSLPQFNPFFNNFSNLSVLLSAYKPHNQRLRTVRPCRAGHIQNTVLLGTVDSQSHSCPKAVKTELRKRTLHIGNVCARRDGARTAWIQVGFPRPGYCTWIQVGSPFLLGSNLHSFLHSSFTMNICYGDPSISISLKDDDNLWSSFNIHTTEMIVTKPGRKIFPKLTVVFSGLNPIVYYGVRITLNRTDKYKYRYAGGKWTRGNEEEEQEGKSPPVLIHRDGMNQMGAEWMRRPVKFHDFKLTNNPDEDEKHMVFVQSLHKYTPLVEIYEYPPHLPQTNRLIRSQSLDVASFIVVTAYQNDAIKKLKVDNNPFAAGLRQKSDSPNSSSSSESDYSSRKRPSSSPISSSFHPPPSFPLQLDPMTPYTSMSHFLPSDSIMQYNHIFPPFSITNWNPYFPTGTDDFHFNPPIIPQ</sequence>
<dbReference type="PROSITE" id="PS01283">
    <property type="entry name" value="TBOX_1"/>
    <property type="match status" value="2"/>
</dbReference>
<proteinExistence type="predicted"/>
<accession>A0A8R1U937</accession>
<dbReference type="InterPro" id="IPR008967">
    <property type="entry name" value="p53-like_TF_DNA-bd_sf"/>
</dbReference>
<dbReference type="PANTHER" id="PTHR11267">
    <property type="entry name" value="T-BOX PROTEIN-RELATED"/>
    <property type="match status" value="1"/>
</dbReference>
<gene>
    <name evidence="8" type="primary">WBGene00102737</name>
</gene>
<dbReference type="SMART" id="SM00425">
    <property type="entry name" value="TBOX"/>
    <property type="match status" value="2"/>
</dbReference>
<keyword evidence="3 6" id="KW-0238">DNA-binding</keyword>
<dbReference type="GO" id="GO:0001708">
    <property type="term" value="P:cell fate specification"/>
    <property type="evidence" value="ECO:0000318"/>
    <property type="project" value="GO_Central"/>
</dbReference>
<dbReference type="Pfam" id="PF00907">
    <property type="entry name" value="T-box"/>
    <property type="match status" value="2"/>
</dbReference>
<comment type="caution">
    <text evidence="6">Lacks conserved residue(s) required for the propagation of feature annotation.</text>
</comment>
<evidence type="ECO:0000256" key="3">
    <source>
        <dbReference type="ARBA" id="ARBA00023125"/>
    </source>
</evidence>
<dbReference type="FunFam" id="2.60.40.820:FF:000013">
    <property type="entry name" value="T-box transcription factor tbx-9"/>
    <property type="match status" value="1"/>
</dbReference>
<evidence type="ECO:0000256" key="7">
    <source>
        <dbReference type="SAM" id="MobiDB-lite"/>
    </source>
</evidence>
<evidence type="ECO:0000313" key="9">
    <source>
        <dbReference type="Proteomes" id="UP000005239"/>
    </source>
</evidence>
<dbReference type="EnsemblMetazoa" id="PPA13183.1">
    <property type="protein sequence ID" value="PPA13183.1"/>
    <property type="gene ID" value="WBGene00102737"/>
</dbReference>
<dbReference type="GO" id="GO:0000981">
    <property type="term" value="F:DNA-binding transcription factor activity, RNA polymerase II-specific"/>
    <property type="evidence" value="ECO:0000318"/>
    <property type="project" value="GO_Central"/>
</dbReference>
<comment type="subcellular location">
    <subcellularLocation>
        <location evidence="1 6">Nucleus</location>
    </subcellularLocation>
</comment>
<name>A0A2A6BW92_PRIPA</name>
<feature type="region of interest" description="Disordered" evidence="7">
    <location>
        <begin position="196"/>
        <end position="226"/>
    </location>
</feature>
<feature type="compositionally biased region" description="Low complexity" evidence="7">
    <location>
        <begin position="212"/>
        <end position="226"/>
    </location>
</feature>
<dbReference type="GO" id="GO:0000978">
    <property type="term" value="F:RNA polymerase II cis-regulatory region sequence-specific DNA binding"/>
    <property type="evidence" value="ECO:0000318"/>
    <property type="project" value="GO_Central"/>
</dbReference>
<protein>
    <submittedName>
        <fullName evidence="8">Tbx-8</fullName>
    </submittedName>
</protein>
<feature type="region of interest" description="Disordered" evidence="7">
    <location>
        <begin position="594"/>
        <end position="632"/>
    </location>
</feature>
<dbReference type="PROSITE" id="PS50252">
    <property type="entry name" value="TBOX_3"/>
    <property type="match status" value="2"/>
</dbReference>
<evidence type="ECO:0000256" key="6">
    <source>
        <dbReference type="PROSITE-ProRule" id="PRU00201"/>
    </source>
</evidence>
<dbReference type="InterPro" id="IPR001699">
    <property type="entry name" value="TF_T-box"/>
</dbReference>
<dbReference type="GO" id="GO:0005634">
    <property type="term" value="C:nucleus"/>
    <property type="evidence" value="ECO:0000318"/>
    <property type="project" value="GO_Central"/>
</dbReference>
<dbReference type="Gene3D" id="2.60.40.820">
    <property type="entry name" value="Transcription factor, T-box"/>
    <property type="match status" value="2"/>
</dbReference>
<keyword evidence="5 6" id="KW-0539">Nucleus</keyword>
<keyword evidence="9" id="KW-1185">Reference proteome</keyword>
<dbReference type="AlphaFoldDB" id="A0A2A6BW92"/>